<evidence type="ECO:0000313" key="2">
    <source>
        <dbReference type="EMBL" id="PKU40940.1"/>
    </source>
</evidence>
<feature type="region of interest" description="Disordered" evidence="1">
    <location>
        <begin position="45"/>
        <end position="98"/>
    </location>
</feature>
<dbReference type="AlphaFoldDB" id="A0A2I0U4C2"/>
<name>A0A2I0U4C2_LIMLA</name>
<accession>A0A2I0U4C2</accession>
<dbReference type="Proteomes" id="UP000233556">
    <property type="component" value="Unassembled WGS sequence"/>
</dbReference>
<organism evidence="2 3">
    <name type="scientific">Limosa lapponica baueri</name>
    <dbReference type="NCBI Taxonomy" id="1758121"/>
    <lineage>
        <taxon>Eukaryota</taxon>
        <taxon>Metazoa</taxon>
        <taxon>Chordata</taxon>
        <taxon>Craniata</taxon>
        <taxon>Vertebrata</taxon>
        <taxon>Euteleostomi</taxon>
        <taxon>Archelosauria</taxon>
        <taxon>Archosauria</taxon>
        <taxon>Dinosauria</taxon>
        <taxon>Saurischia</taxon>
        <taxon>Theropoda</taxon>
        <taxon>Coelurosauria</taxon>
        <taxon>Aves</taxon>
        <taxon>Neognathae</taxon>
        <taxon>Neoaves</taxon>
        <taxon>Charadriiformes</taxon>
        <taxon>Scolopacidae</taxon>
        <taxon>Limosa</taxon>
    </lineage>
</organism>
<feature type="compositionally biased region" description="Basic and acidic residues" evidence="1">
    <location>
        <begin position="87"/>
        <end position="98"/>
    </location>
</feature>
<dbReference type="EMBL" id="KZ506185">
    <property type="protein sequence ID" value="PKU40940.1"/>
    <property type="molecule type" value="Genomic_DNA"/>
</dbReference>
<feature type="compositionally biased region" description="Low complexity" evidence="1">
    <location>
        <begin position="45"/>
        <end position="56"/>
    </location>
</feature>
<reference evidence="3" key="1">
    <citation type="submission" date="2017-11" db="EMBL/GenBank/DDBJ databases">
        <authorList>
            <person name="Lima N.C."/>
            <person name="Parody-Merino A.M."/>
            <person name="Battley P.F."/>
            <person name="Fidler A.E."/>
            <person name="Prosdocimi F."/>
        </authorList>
    </citation>
    <scope>NUCLEOTIDE SEQUENCE [LARGE SCALE GENOMIC DNA]</scope>
</reference>
<evidence type="ECO:0000313" key="3">
    <source>
        <dbReference type="Proteomes" id="UP000233556"/>
    </source>
</evidence>
<protein>
    <submittedName>
        <fullName evidence="2">Uncharacterized protein</fullName>
    </submittedName>
</protein>
<evidence type="ECO:0000256" key="1">
    <source>
        <dbReference type="SAM" id="MobiDB-lite"/>
    </source>
</evidence>
<keyword evidence="3" id="KW-1185">Reference proteome</keyword>
<reference evidence="3" key="2">
    <citation type="submission" date="2017-12" db="EMBL/GenBank/DDBJ databases">
        <title>Genome sequence of the Bar-tailed Godwit (Limosa lapponica baueri).</title>
        <authorList>
            <person name="Lima N.C.B."/>
            <person name="Parody-Merino A.M."/>
            <person name="Battley P.F."/>
            <person name="Fidler A.E."/>
            <person name="Prosdocimi F."/>
        </authorList>
    </citation>
    <scope>NUCLEOTIDE SEQUENCE [LARGE SCALE GENOMIC DNA]</scope>
</reference>
<gene>
    <name evidence="2" type="ORF">llap_8759</name>
</gene>
<proteinExistence type="predicted"/>
<sequence length="98" mass="10709">MRPVSLVLFLTSILLAFNGLEWRICAFLTLLEMVGYRRLLNDSHPLLSSPSPYSWPHTTRNSGGGKKGAESVGQSGEFSRPALPPEPQKDAKELEAAA</sequence>